<protein>
    <recommendedName>
        <fullName evidence="4">Lipoprotein</fullName>
    </recommendedName>
</protein>
<keyword evidence="1" id="KW-1133">Transmembrane helix</keyword>
<keyword evidence="1" id="KW-0812">Transmembrane</keyword>
<evidence type="ECO:0008006" key="4">
    <source>
        <dbReference type="Google" id="ProtNLM"/>
    </source>
</evidence>
<feature type="transmembrane region" description="Helical" evidence="1">
    <location>
        <begin position="6"/>
        <end position="24"/>
    </location>
</feature>
<dbReference type="Proteomes" id="UP001444625">
    <property type="component" value="Unassembled WGS sequence"/>
</dbReference>
<accession>A0ABU9XGP0</accession>
<organism evidence="2 3">
    <name type="scientific">Ornithinibacillus xuwenensis</name>
    <dbReference type="NCBI Taxonomy" id="3144668"/>
    <lineage>
        <taxon>Bacteria</taxon>
        <taxon>Bacillati</taxon>
        <taxon>Bacillota</taxon>
        <taxon>Bacilli</taxon>
        <taxon>Bacillales</taxon>
        <taxon>Bacillaceae</taxon>
        <taxon>Ornithinibacillus</taxon>
    </lineage>
</organism>
<comment type="caution">
    <text evidence="2">The sequence shown here is derived from an EMBL/GenBank/DDBJ whole genome shotgun (WGS) entry which is preliminary data.</text>
</comment>
<evidence type="ECO:0000313" key="3">
    <source>
        <dbReference type="Proteomes" id="UP001444625"/>
    </source>
</evidence>
<proteinExistence type="predicted"/>
<dbReference type="EMBL" id="JBDIML010000002">
    <property type="protein sequence ID" value="MEN2766876.1"/>
    <property type="molecule type" value="Genomic_DNA"/>
</dbReference>
<sequence length="148" mass="17330">MNKNKFLYIALSMIIIVVLAIWFLNMTSKSTTFKEMLEEQIRQDEQLTITNLDYDRIHQISIEGPTGDEIEIDDKDVISDLLGNELHIDKGGKYKESKAEYDLYIHFYGSIHRYTIAEDYIKTFDGNYKVLDEDNEVFNYFTSLYGGK</sequence>
<name>A0ABU9XGP0_9BACI</name>
<keyword evidence="1" id="KW-0472">Membrane</keyword>
<dbReference type="RefSeq" id="WP_345824343.1">
    <property type="nucleotide sequence ID" value="NZ_JBDIML010000002.1"/>
</dbReference>
<gene>
    <name evidence="2" type="ORF">ABC228_06740</name>
</gene>
<evidence type="ECO:0000256" key="1">
    <source>
        <dbReference type="SAM" id="Phobius"/>
    </source>
</evidence>
<evidence type="ECO:0000313" key="2">
    <source>
        <dbReference type="EMBL" id="MEN2766876.1"/>
    </source>
</evidence>
<reference evidence="2 3" key="1">
    <citation type="submission" date="2024-05" db="EMBL/GenBank/DDBJ databases">
        <authorList>
            <person name="Haq I."/>
            <person name="Ullah Z."/>
            <person name="Ahmad R."/>
            <person name="Li M."/>
            <person name="Tong Y."/>
        </authorList>
    </citation>
    <scope>NUCLEOTIDE SEQUENCE [LARGE SCALE GENOMIC DNA]</scope>
    <source>
        <strain evidence="2 3">16A2E</strain>
    </source>
</reference>
<keyword evidence="3" id="KW-1185">Reference proteome</keyword>